<keyword evidence="2" id="KW-1185">Reference proteome</keyword>
<protein>
    <submittedName>
        <fullName evidence="1">Uncharacterized protein</fullName>
    </submittedName>
</protein>
<evidence type="ECO:0000313" key="1">
    <source>
        <dbReference type="EMBL" id="PPE03917.1"/>
    </source>
</evidence>
<dbReference type="EMBL" id="PHHC01000080">
    <property type="protein sequence ID" value="PPE03917.1"/>
    <property type="molecule type" value="Genomic_DNA"/>
</dbReference>
<evidence type="ECO:0000313" key="2">
    <source>
        <dbReference type="Proteomes" id="UP000239425"/>
    </source>
</evidence>
<sequence length="52" mass="6355">MPKLFYAMKSRGVVMTLEFNWKNDQASYRDFFCGGWSNVYGTYHKIFYYFFV</sequence>
<dbReference type="RefSeq" id="WP_207760900.1">
    <property type="nucleotide sequence ID" value="NZ_PHHC01000080.1"/>
</dbReference>
<proteinExistence type="predicted"/>
<reference evidence="1 2" key="1">
    <citation type="submission" date="2017-11" db="EMBL/GenBank/DDBJ databases">
        <title>Comparative genomic analysis of Holospora spp., intranuclear symbionts of paramecia.</title>
        <authorList>
            <person name="Garushyants S.K."/>
            <person name="Beliavskaya A."/>
            <person name="Malko D.B."/>
            <person name="Logacheva M.D."/>
            <person name="Rautian M.S."/>
            <person name="Gelfand M.S."/>
        </authorList>
    </citation>
    <scope>NUCLEOTIDE SEQUENCE [LARGE SCALE GENOMIC DNA]</scope>
    <source>
        <strain evidence="2">02AZ16</strain>
    </source>
</reference>
<accession>A0A2S5R9D8</accession>
<dbReference type="Proteomes" id="UP000239425">
    <property type="component" value="Unassembled WGS sequence"/>
</dbReference>
<gene>
    <name evidence="1" type="ORF">HCUR_00697</name>
</gene>
<name>A0A2S5R9D8_9PROT</name>
<organism evidence="1 2">
    <name type="scientific">Holospora curviuscula</name>
    <dbReference type="NCBI Taxonomy" id="1082868"/>
    <lineage>
        <taxon>Bacteria</taxon>
        <taxon>Pseudomonadati</taxon>
        <taxon>Pseudomonadota</taxon>
        <taxon>Alphaproteobacteria</taxon>
        <taxon>Holosporales</taxon>
        <taxon>Holosporaceae</taxon>
        <taxon>Holospora</taxon>
    </lineage>
</organism>
<dbReference type="AlphaFoldDB" id="A0A2S5R9D8"/>
<comment type="caution">
    <text evidence="1">The sequence shown here is derived from an EMBL/GenBank/DDBJ whole genome shotgun (WGS) entry which is preliminary data.</text>
</comment>